<organism evidence="2 3">
    <name type="scientific">Corallococcus exercitus</name>
    <dbReference type="NCBI Taxonomy" id="2316736"/>
    <lineage>
        <taxon>Bacteria</taxon>
        <taxon>Pseudomonadati</taxon>
        <taxon>Myxococcota</taxon>
        <taxon>Myxococcia</taxon>
        <taxon>Myxococcales</taxon>
        <taxon>Cystobacterineae</taxon>
        <taxon>Myxococcaceae</taxon>
        <taxon>Corallococcus</taxon>
    </lineage>
</organism>
<comment type="caution">
    <text evidence="2">The sequence shown here is derived from an EMBL/GenBank/DDBJ whole genome shotgun (WGS) entry which is preliminary data.</text>
</comment>
<protein>
    <submittedName>
        <fullName evidence="2">Uncharacterized protein</fullName>
    </submittedName>
</protein>
<proteinExistence type="predicted"/>
<evidence type="ECO:0000256" key="1">
    <source>
        <dbReference type="SAM" id="MobiDB-lite"/>
    </source>
</evidence>
<dbReference type="AlphaFoldDB" id="A0A7Y4KNM0"/>
<dbReference type="RefSeq" id="WP_120523923.1">
    <property type="nucleotide sequence ID" value="NZ_JABFJV010000205.1"/>
</dbReference>
<dbReference type="OrthoDB" id="8017698at2"/>
<dbReference type="EMBL" id="JABFJV010000205">
    <property type="protein sequence ID" value="NOK37136.1"/>
    <property type="molecule type" value="Genomic_DNA"/>
</dbReference>
<reference evidence="2 3" key="1">
    <citation type="submission" date="2020-05" db="EMBL/GenBank/DDBJ databases">
        <authorList>
            <person name="Whitworth D."/>
        </authorList>
    </citation>
    <scope>NUCLEOTIDE SEQUENCE [LARGE SCALE GENOMIC DNA]</scope>
    <source>
        <strain evidence="2 3">AB043B</strain>
    </source>
</reference>
<dbReference type="Proteomes" id="UP000563426">
    <property type="component" value="Unassembled WGS sequence"/>
</dbReference>
<feature type="region of interest" description="Disordered" evidence="1">
    <location>
        <begin position="53"/>
        <end position="73"/>
    </location>
</feature>
<evidence type="ECO:0000313" key="3">
    <source>
        <dbReference type="Proteomes" id="UP000563426"/>
    </source>
</evidence>
<evidence type="ECO:0000313" key="2">
    <source>
        <dbReference type="EMBL" id="NOK37136.1"/>
    </source>
</evidence>
<sequence>MDVPQLLVASPLEVFEWVTGKKDAEVVQLVLKASLFIPPGKVRRKPVMLPDCVRTSNAHHPGKRKGDTSDWKGRTVKVCDNTTARNAFGRYIGRSMNGESREVAVGWEVAHIWGTVHDPEYFTAGWNMYLIPGFLRVLTEEQAQIPLFARCLHFVAWNLFFKDPVAVPAILPPPPSTDVPEWLLTFEPRFASAS</sequence>
<gene>
    <name evidence="2" type="ORF">HMI49_28460</name>
</gene>
<feature type="compositionally biased region" description="Basic and acidic residues" evidence="1">
    <location>
        <begin position="64"/>
        <end position="73"/>
    </location>
</feature>
<keyword evidence="3" id="KW-1185">Reference proteome</keyword>
<name>A0A7Y4KNM0_9BACT</name>
<accession>A0A7Y4KNM0</accession>